<keyword evidence="2" id="KW-1185">Reference proteome</keyword>
<dbReference type="EMBL" id="CAJPDS010000045">
    <property type="protein sequence ID" value="CAF9927538.1"/>
    <property type="molecule type" value="Genomic_DNA"/>
</dbReference>
<dbReference type="OrthoDB" id="10621368at2759"/>
<reference evidence="1" key="1">
    <citation type="submission" date="2021-03" db="EMBL/GenBank/DDBJ databases">
        <authorList>
            <person name="Tagirdzhanova G."/>
        </authorList>
    </citation>
    <scope>NUCLEOTIDE SEQUENCE</scope>
</reference>
<comment type="caution">
    <text evidence="1">The sequence shown here is derived from an EMBL/GenBank/DDBJ whole genome shotgun (WGS) entry which is preliminary data.</text>
</comment>
<dbReference type="AlphaFoldDB" id="A0A8H3FTI5"/>
<name>A0A8H3FTI5_9LECA</name>
<organism evidence="1 2">
    <name type="scientific">Heterodermia speciosa</name>
    <dbReference type="NCBI Taxonomy" id="116794"/>
    <lineage>
        <taxon>Eukaryota</taxon>
        <taxon>Fungi</taxon>
        <taxon>Dikarya</taxon>
        <taxon>Ascomycota</taxon>
        <taxon>Pezizomycotina</taxon>
        <taxon>Lecanoromycetes</taxon>
        <taxon>OSLEUM clade</taxon>
        <taxon>Lecanoromycetidae</taxon>
        <taxon>Caliciales</taxon>
        <taxon>Physciaceae</taxon>
        <taxon>Heterodermia</taxon>
    </lineage>
</organism>
<evidence type="ECO:0000313" key="2">
    <source>
        <dbReference type="Proteomes" id="UP000664521"/>
    </source>
</evidence>
<protein>
    <submittedName>
        <fullName evidence="1">Uncharacterized protein</fullName>
    </submittedName>
</protein>
<dbReference type="Proteomes" id="UP000664521">
    <property type="component" value="Unassembled WGS sequence"/>
</dbReference>
<sequence length="389" mass="43605">MVAEHKDFITSWIKRALLKGDFDEISPRRSGTLSPQCLPVVASSSTALQESQQKFKPPYKYGYTNSPATLSLGDFPAKASMSYEINIALTDLCVRLCEACRYRTRYTTLGEAVAHLYRFHPRLIRTTIGGSEASAWSEDCISVVYGSIPSVDKPVSHGSEEPKISVGKGERINITQLPTELIPFTGQQADDDYDERYFGLKIGISDHENDLARKVGISEHHASAFLVHSNHQIANMDSGKYLGFCPNDNSDYLWPDVTIADRHDAPRWRVVPYGRGSYQIFVDVSGTEMLLSIRCGEDLRYKAYLTTPKSEHRLRIFQWSLECMGQASPLYIVRHNSHSGLALDVDAHGELCLSKEKACASQLWSFLHGKSESSEQIQLPHLRDSWGVI</sequence>
<dbReference type="SUPFAM" id="SSF50370">
    <property type="entry name" value="Ricin B-like lectins"/>
    <property type="match status" value="1"/>
</dbReference>
<accession>A0A8H3FTI5</accession>
<gene>
    <name evidence="1" type="ORF">HETSPECPRED_006605</name>
</gene>
<dbReference type="CDD" id="cd00161">
    <property type="entry name" value="beta-trefoil_Ricin-like"/>
    <property type="match status" value="1"/>
</dbReference>
<dbReference type="InterPro" id="IPR035992">
    <property type="entry name" value="Ricin_B-like_lectins"/>
</dbReference>
<evidence type="ECO:0000313" key="1">
    <source>
        <dbReference type="EMBL" id="CAF9927538.1"/>
    </source>
</evidence>
<proteinExistence type="predicted"/>